<sequence>MFLHTDAIKMAHRHRFHQFDPCGDGSIDVCVQLSWQMLAGESPAVVKVGQPLSQ</sequence>
<evidence type="ECO:0000313" key="1">
    <source>
        <dbReference type="EMBL" id="CUH92965.1"/>
    </source>
</evidence>
<accession>A0A0K8J670</accession>
<dbReference type="Proteomes" id="UP000196053">
    <property type="component" value="Chromosome I"/>
</dbReference>
<organism evidence="1 2">
    <name type="scientific">Herbinix luporum</name>
    <dbReference type="NCBI Taxonomy" id="1679721"/>
    <lineage>
        <taxon>Bacteria</taxon>
        <taxon>Bacillati</taxon>
        <taxon>Bacillota</taxon>
        <taxon>Clostridia</taxon>
        <taxon>Lachnospirales</taxon>
        <taxon>Lachnospiraceae</taxon>
        <taxon>Herbinix</taxon>
    </lineage>
</organism>
<keyword evidence="2" id="KW-1185">Reference proteome</keyword>
<dbReference type="AlphaFoldDB" id="A0A0K8J670"/>
<gene>
    <name evidence="1" type="ORF">SD1D_1419</name>
</gene>
<proteinExistence type="predicted"/>
<reference evidence="2" key="1">
    <citation type="submission" date="2015-09" db="EMBL/GenBank/DDBJ databases">
        <authorList>
            <person name="Wibberg D."/>
        </authorList>
    </citation>
    <scope>NUCLEOTIDE SEQUENCE [LARGE SCALE GENOMIC DNA]</scope>
    <source>
        <strain evidence="2">SD1D</strain>
    </source>
</reference>
<dbReference type="KEGG" id="hsd:SD1D_1419"/>
<dbReference type="EMBL" id="LN879430">
    <property type="protein sequence ID" value="CUH92965.1"/>
    <property type="molecule type" value="Genomic_DNA"/>
</dbReference>
<dbReference type="OrthoDB" id="9941313at2"/>
<dbReference type="RefSeq" id="WP_157893106.1">
    <property type="nucleotide sequence ID" value="NZ_LN879430.1"/>
</dbReference>
<evidence type="ECO:0000313" key="2">
    <source>
        <dbReference type="Proteomes" id="UP000196053"/>
    </source>
</evidence>
<name>A0A0K8J670_9FIRM</name>
<protein>
    <submittedName>
        <fullName evidence="1">Uncharacterized protein</fullName>
    </submittedName>
</protein>